<protein>
    <submittedName>
        <fullName evidence="2">Uncharacterized protein</fullName>
    </submittedName>
</protein>
<feature type="compositionally biased region" description="Basic and acidic residues" evidence="1">
    <location>
        <begin position="372"/>
        <end position="394"/>
    </location>
</feature>
<reference evidence="2" key="1">
    <citation type="journal article" date="2022" name="Int. J. Mol. Sci.">
        <title>Draft Genome of Tanacetum Coccineum: Genomic Comparison of Closely Related Tanacetum-Family Plants.</title>
        <authorList>
            <person name="Yamashiro T."/>
            <person name="Shiraishi A."/>
            <person name="Nakayama K."/>
            <person name="Satake H."/>
        </authorList>
    </citation>
    <scope>NUCLEOTIDE SEQUENCE</scope>
</reference>
<feature type="compositionally biased region" description="Acidic residues" evidence="1">
    <location>
        <begin position="354"/>
        <end position="371"/>
    </location>
</feature>
<evidence type="ECO:0000313" key="2">
    <source>
        <dbReference type="EMBL" id="GJS82472.1"/>
    </source>
</evidence>
<feature type="compositionally biased region" description="Acidic residues" evidence="1">
    <location>
        <begin position="285"/>
        <end position="322"/>
    </location>
</feature>
<dbReference type="Proteomes" id="UP001151760">
    <property type="component" value="Unassembled WGS sequence"/>
</dbReference>
<comment type="caution">
    <text evidence="2">The sequence shown here is derived from an EMBL/GenBank/DDBJ whole genome shotgun (WGS) entry which is preliminary data.</text>
</comment>
<keyword evidence="3" id="KW-1185">Reference proteome</keyword>
<feature type="compositionally biased region" description="Polar residues" evidence="1">
    <location>
        <begin position="236"/>
        <end position="246"/>
    </location>
</feature>
<gene>
    <name evidence="2" type="ORF">Tco_0749013</name>
</gene>
<evidence type="ECO:0000313" key="3">
    <source>
        <dbReference type="Proteomes" id="UP001151760"/>
    </source>
</evidence>
<name>A0ABQ4YY04_9ASTR</name>
<feature type="compositionally biased region" description="Acidic residues" evidence="1">
    <location>
        <begin position="330"/>
        <end position="339"/>
    </location>
</feature>
<organism evidence="2 3">
    <name type="scientific">Tanacetum coccineum</name>
    <dbReference type="NCBI Taxonomy" id="301880"/>
    <lineage>
        <taxon>Eukaryota</taxon>
        <taxon>Viridiplantae</taxon>
        <taxon>Streptophyta</taxon>
        <taxon>Embryophyta</taxon>
        <taxon>Tracheophyta</taxon>
        <taxon>Spermatophyta</taxon>
        <taxon>Magnoliopsida</taxon>
        <taxon>eudicotyledons</taxon>
        <taxon>Gunneridae</taxon>
        <taxon>Pentapetalae</taxon>
        <taxon>asterids</taxon>
        <taxon>campanulids</taxon>
        <taxon>Asterales</taxon>
        <taxon>Asteraceae</taxon>
        <taxon>Asteroideae</taxon>
        <taxon>Anthemideae</taxon>
        <taxon>Anthemidinae</taxon>
        <taxon>Tanacetum</taxon>
    </lineage>
</organism>
<sequence length="535" mass="60120">MNPIATQQAALDNALVPPEKRLKIERCNARIAFSKPQREETYQVTLEALKLTSCYPAFLITVEFPKIYMHQFWNTITKIKDTDAYSFKLDKKKCRVDTELSLTGAFLGRQQDLIGSGNHELKSCGFVSKTDDTQKYGALIPNEMINQNIKDSKAYKTYYDFATGKKAKRVKRPAKKSTTAPTACVVIRDTPGVSISKKKAPAKADRGKGIELLSDATLLEDAQLEKARRKSKQDTYKLQASGSSKGANFKSEVPDESKAKPPNTSEGTGMKLGVPNVLKANSSDSDNELLGDSEDESNDINDDDNDDDKANDDDSKNEDDDGNDGHDSEQTDSDDDDENPSFTLKDYNEKEHDEEYESDDDNENMYEEKDDDLYKDVDMRSLGAEYEKERKCDEEMTDADQNVSQEKSYEQVVEDAHVTLTPSQKMESSKQSSSVSSDFASKFLILDNVPPVVDEVASMINFKNLNDLLSIRIGYAARTALRSYTKEFEKKAQEERKLYIDVVEKLVKDIIKDEVKSLLPQILPKEVSNFTTPVI</sequence>
<reference evidence="2" key="2">
    <citation type="submission" date="2022-01" db="EMBL/GenBank/DDBJ databases">
        <authorList>
            <person name="Yamashiro T."/>
            <person name="Shiraishi A."/>
            <person name="Satake H."/>
            <person name="Nakayama K."/>
        </authorList>
    </citation>
    <scope>NUCLEOTIDE SEQUENCE</scope>
</reference>
<accession>A0ABQ4YY04</accession>
<proteinExistence type="predicted"/>
<evidence type="ECO:0000256" key="1">
    <source>
        <dbReference type="SAM" id="MobiDB-lite"/>
    </source>
</evidence>
<feature type="region of interest" description="Disordered" evidence="1">
    <location>
        <begin position="228"/>
        <end position="407"/>
    </location>
</feature>
<dbReference type="EMBL" id="BQNB010010827">
    <property type="protein sequence ID" value="GJS82472.1"/>
    <property type="molecule type" value="Genomic_DNA"/>
</dbReference>